<name>A0A0D7BAS9_9AGAR</name>
<dbReference type="OrthoDB" id="3819888at2759"/>
<accession>A0A0D7BAS9</accession>
<evidence type="ECO:0008006" key="3">
    <source>
        <dbReference type="Google" id="ProtNLM"/>
    </source>
</evidence>
<evidence type="ECO:0000313" key="2">
    <source>
        <dbReference type="Proteomes" id="UP000054007"/>
    </source>
</evidence>
<dbReference type="Proteomes" id="UP000054007">
    <property type="component" value="Unassembled WGS sequence"/>
</dbReference>
<dbReference type="SUPFAM" id="SSF51735">
    <property type="entry name" value="NAD(P)-binding Rossmann-fold domains"/>
    <property type="match status" value="1"/>
</dbReference>
<reference evidence="1 2" key="1">
    <citation type="journal article" date="2015" name="Fungal Genet. Biol.">
        <title>Evolution of novel wood decay mechanisms in Agaricales revealed by the genome sequences of Fistulina hepatica and Cylindrobasidium torrendii.</title>
        <authorList>
            <person name="Floudas D."/>
            <person name="Held B.W."/>
            <person name="Riley R."/>
            <person name="Nagy L.G."/>
            <person name="Koehler G."/>
            <person name="Ransdell A.S."/>
            <person name="Younus H."/>
            <person name="Chow J."/>
            <person name="Chiniquy J."/>
            <person name="Lipzen A."/>
            <person name="Tritt A."/>
            <person name="Sun H."/>
            <person name="Haridas S."/>
            <person name="LaButti K."/>
            <person name="Ohm R.A."/>
            <person name="Kues U."/>
            <person name="Blanchette R.A."/>
            <person name="Grigoriev I.V."/>
            <person name="Minto R.E."/>
            <person name="Hibbett D.S."/>
        </authorList>
    </citation>
    <scope>NUCLEOTIDE SEQUENCE [LARGE SCALE GENOMIC DNA]</scope>
    <source>
        <strain evidence="1 2">FP15055 ss-10</strain>
    </source>
</reference>
<keyword evidence="2" id="KW-1185">Reference proteome</keyword>
<dbReference type="InterPro" id="IPR036291">
    <property type="entry name" value="NAD(P)-bd_dom_sf"/>
</dbReference>
<organism evidence="1 2">
    <name type="scientific">Cylindrobasidium torrendii FP15055 ss-10</name>
    <dbReference type="NCBI Taxonomy" id="1314674"/>
    <lineage>
        <taxon>Eukaryota</taxon>
        <taxon>Fungi</taxon>
        <taxon>Dikarya</taxon>
        <taxon>Basidiomycota</taxon>
        <taxon>Agaricomycotina</taxon>
        <taxon>Agaricomycetes</taxon>
        <taxon>Agaricomycetidae</taxon>
        <taxon>Agaricales</taxon>
        <taxon>Marasmiineae</taxon>
        <taxon>Physalacriaceae</taxon>
        <taxon>Cylindrobasidium</taxon>
    </lineage>
</organism>
<gene>
    <name evidence="1" type="ORF">CYLTODRAFT_444169</name>
</gene>
<dbReference type="EMBL" id="KN880531">
    <property type="protein sequence ID" value="KIY67249.1"/>
    <property type="molecule type" value="Genomic_DNA"/>
</dbReference>
<protein>
    <recommendedName>
        <fullName evidence="3">NAD(P)-binding protein</fullName>
    </recommendedName>
</protein>
<evidence type="ECO:0000313" key="1">
    <source>
        <dbReference type="EMBL" id="KIY67249.1"/>
    </source>
</evidence>
<sequence length="164" mass="17616">MAATSKYPLEGQVALVTGGGTGMYRIHDSYCPVWCWCEGIHCRVMAGFLEKAASEASSIPGSGSLVPLKMDVVKEEDIEAAALVVSRNDKMLNIVVNNPLSRQAQGISEPISHLETFIAGKLAAEDAFGLEGMDDWIDIFKLNTITPHSIIHHVGGNGSLLVHQ</sequence>
<proteinExistence type="predicted"/>
<dbReference type="AlphaFoldDB" id="A0A0D7BAS9"/>
<dbReference type="Gene3D" id="3.40.50.720">
    <property type="entry name" value="NAD(P)-binding Rossmann-like Domain"/>
    <property type="match status" value="1"/>
</dbReference>